<dbReference type="InterPro" id="IPR025372">
    <property type="entry name" value="DUF4362"/>
</dbReference>
<organism evidence="1 2">
    <name type="scientific">Halobacillus seohaensis</name>
    <dbReference type="NCBI Taxonomy" id="447421"/>
    <lineage>
        <taxon>Bacteria</taxon>
        <taxon>Bacillati</taxon>
        <taxon>Bacillota</taxon>
        <taxon>Bacilli</taxon>
        <taxon>Bacillales</taxon>
        <taxon>Bacillaceae</taxon>
        <taxon>Halobacillus</taxon>
    </lineage>
</organism>
<accession>A0ABW2ENU6</accession>
<dbReference type="EMBL" id="JBHSZV010000034">
    <property type="protein sequence ID" value="MFC7062902.1"/>
    <property type="molecule type" value="Genomic_DNA"/>
</dbReference>
<evidence type="ECO:0000313" key="1">
    <source>
        <dbReference type="EMBL" id="MFC7062902.1"/>
    </source>
</evidence>
<reference evidence="2" key="1">
    <citation type="journal article" date="2019" name="Int. J. Syst. Evol. Microbiol.">
        <title>The Global Catalogue of Microorganisms (GCM) 10K type strain sequencing project: providing services to taxonomists for standard genome sequencing and annotation.</title>
        <authorList>
            <consortium name="The Broad Institute Genomics Platform"/>
            <consortium name="The Broad Institute Genome Sequencing Center for Infectious Disease"/>
            <person name="Wu L."/>
            <person name="Ma J."/>
        </authorList>
    </citation>
    <scope>NUCLEOTIDE SEQUENCE [LARGE SCALE GENOMIC DNA]</scope>
    <source>
        <strain evidence="2">CGMCC 4.1621</strain>
    </source>
</reference>
<keyword evidence="2" id="KW-1185">Reference proteome</keyword>
<dbReference type="Pfam" id="PF14275">
    <property type="entry name" value="DUF4362"/>
    <property type="match status" value="1"/>
</dbReference>
<name>A0ABW2ENU6_9BACI</name>
<proteinExistence type="predicted"/>
<dbReference type="PROSITE" id="PS51257">
    <property type="entry name" value="PROKAR_LIPOPROTEIN"/>
    <property type="match status" value="1"/>
</dbReference>
<sequence>MRFQWIYLLVLLIIAGCSSQIMGISTDSGGYKEKDSDVVESQGQIKNIQYLDDFIKDVDQREKTEVRVIQYTMEGDPIVTDLQFDGEVIKYKHDSTKDQFGSGEVVKSNCSEISRKDRTNETVYELICGEKSLSIDVLTISYDADKQDRFDLKFSYNKSNRVTVDTKEQSLSVQSESNSIKEKGFQFTKEERDQIYKQLVIGNYLGDKNLGDTCREKPDYSLKVMINGVEKSFEWSDCDSGENVDEMTEMAEKIIEIVKETDHYQKVFH</sequence>
<evidence type="ECO:0000313" key="2">
    <source>
        <dbReference type="Proteomes" id="UP001596410"/>
    </source>
</evidence>
<comment type="caution">
    <text evidence="1">The sequence shown here is derived from an EMBL/GenBank/DDBJ whole genome shotgun (WGS) entry which is preliminary data.</text>
</comment>
<protein>
    <submittedName>
        <fullName evidence="1">DUF4362 domain-containing protein</fullName>
    </submittedName>
</protein>
<dbReference type="RefSeq" id="WP_390217261.1">
    <property type="nucleotide sequence ID" value="NZ_JBHSZV010000034.1"/>
</dbReference>
<dbReference type="Proteomes" id="UP001596410">
    <property type="component" value="Unassembled WGS sequence"/>
</dbReference>
<gene>
    <name evidence="1" type="ORF">ACFQIC_13745</name>
</gene>